<name>A0ABD1F4C5_HYPHA</name>
<dbReference type="EMBL" id="JBDJPC010000003">
    <property type="protein sequence ID" value="KAL1509989.1"/>
    <property type="molecule type" value="Genomic_DNA"/>
</dbReference>
<organism evidence="2 3">
    <name type="scientific">Hypothenemus hampei</name>
    <name type="common">Coffee berry borer</name>
    <dbReference type="NCBI Taxonomy" id="57062"/>
    <lineage>
        <taxon>Eukaryota</taxon>
        <taxon>Metazoa</taxon>
        <taxon>Ecdysozoa</taxon>
        <taxon>Arthropoda</taxon>
        <taxon>Hexapoda</taxon>
        <taxon>Insecta</taxon>
        <taxon>Pterygota</taxon>
        <taxon>Neoptera</taxon>
        <taxon>Endopterygota</taxon>
        <taxon>Coleoptera</taxon>
        <taxon>Polyphaga</taxon>
        <taxon>Cucujiformia</taxon>
        <taxon>Curculionidae</taxon>
        <taxon>Scolytinae</taxon>
        <taxon>Hypothenemus</taxon>
    </lineage>
</organism>
<comment type="caution">
    <text evidence="2">The sequence shown here is derived from an EMBL/GenBank/DDBJ whole genome shotgun (WGS) entry which is preliminary data.</text>
</comment>
<gene>
    <name evidence="2" type="ORF">ABEB36_004649</name>
</gene>
<feature type="region of interest" description="Disordered" evidence="1">
    <location>
        <begin position="1"/>
        <end position="27"/>
    </location>
</feature>
<evidence type="ECO:0000313" key="2">
    <source>
        <dbReference type="EMBL" id="KAL1509989.1"/>
    </source>
</evidence>
<evidence type="ECO:0000313" key="3">
    <source>
        <dbReference type="Proteomes" id="UP001566132"/>
    </source>
</evidence>
<dbReference type="AlphaFoldDB" id="A0ABD1F4C5"/>
<proteinExistence type="predicted"/>
<reference evidence="2 3" key="1">
    <citation type="submission" date="2024-05" db="EMBL/GenBank/DDBJ databases">
        <title>Genetic variation in Jamaican populations of the coffee berry borer (Hypothenemus hampei).</title>
        <authorList>
            <person name="Errbii M."/>
            <person name="Myrie A."/>
        </authorList>
    </citation>
    <scope>NUCLEOTIDE SEQUENCE [LARGE SCALE GENOMIC DNA]</scope>
    <source>
        <strain evidence="2">JA-Hopewell-2020-01-JO</strain>
        <tissue evidence="2">Whole body</tissue>
    </source>
</reference>
<protein>
    <submittedName>
        <fullName evidence="2">Uncharacterized protein</fullName>
    </submittedName>
</protein>
<dbReference type="Proteomes" id="UP001566132">
    <property type="component" value="Unassembled WGS sequence"/>
</dbReference>
<accession>A0ABD1F4C5</accession>
<evidence type="ECO:0000256" key="1">
    <source>
        <dbReference type="SAM" id="MobiDB-lite"/>
    </source>
</evidence>
<sequence>MLIMDSDLSDLSDFEQPPPGLRRRSRRRRLVVQRNRFTRDGENLFETLDDIEFKRRFRLNKNTVTILLQQIGPALQPKTTTSTATKPFVRGSKF</sequence>
<keyword evidence="3" id="KW-1185">Reference proteome</keyword>